<protein>
    <submittedName>
        <fullName evidence="2">Cell wall endopeptidase, family M23/M37</fullName>
    </submittedName>
</protein>
<name>A0A1W1CKZ8_9ZZZZ</name>
<sequence length="290" mass="32877">MLRYLFLLVTFSSLFAFQFEIVNPDVANGKTALIKFKKEKGITYKYIAVGKKKFPLFQNPLRKDEYCALVGFSYYDKPTTKELYVTYEKEKKLEKKLLFLHLQKGKYAKETITVDPSKVNPKAPAVKKRIAKEYAEAMKIYNHISQKNYLHKPFILPIESKITSEFGKARVYNGSLKGYHSGTDFRAKVGTPIKAANDGKVVLVAKRFYSGGTVVLDHGEGIYTCYFHMNKFDVKKGEFVKRGEVLGLSGQSGRVTGPHLHFSARINGVQVDPLQLITLMNNNILKGNNL</sequence>
<dbReference type="AlphaFoldDB" id="A0A1W1CKZ8"/>
<accession>A0A1W1CKZ8</accession>
<dbReference type="CDD" id="cd12797">
    <property type="entry name" value="M23_peptidase"/>
    <property type="match status" value="1"/>
</dbReference>
<reference evidence="2" key="1">
    <citation type="submission" date="2016-10" db="EMBL/GenBank/DDBJ databases">
        <authorList>
            <person name="de Groot N.N."/>
        </authorList>
    </citation>
    <scope>NUCLEOTIDE SEQUENCE</scope>
</reference>
<dbReference type="InterPro" id="IPR011055">
    <property type="entry name" value="Dup_hybrid_motif"/>
</dbReference>
<dbReference type="GO" id="GO:0004222">
    <property type="term" value="F:metalloendopeptidase activity"/>
    <property type="evidence" value="ECO:0007669"/>
    <property type="project" value="TreeGrafter"/>
</dbReference>
<dbReference type="InterPro" id="IPR050570">
    <property type="entry name" value="Cell_wall_metabolism_enzyme"/>
</dbReference>
<organism evidence="2">
    <name type="scientific">hydrothermal vent metagenome</name>
    <dbReference type="NCBI Taxonomy" id="652676"/>
    <lineage>
        <taxon>unclassified sequences</taxon>
        <taxon>metagenomes</taxon>
        <taxon>ecological metagenomes</taxon>
    </lineage>
</organism>
<evidence type="ECO:0000259" key="1">
    <source>
        <dbReference type="Pfam" id="PF01551"/>
    </source>
</evidence>
<dbReference type="PANTHER" id="PTHR21666:SF270">
    <property type="entry name" value="MUREIN HYDROLASE ACTIVATOR ENVC"/>
    <property type="match status" value="1"/>
</dbReference>
<dbReference type="InterPro" id="IPR016047">
    <property type="entry name" value="M23ase_b-sheet_dom"/>
</dbReference>
<gene>
    <name evidence="2" type="ORF">MNB_SM-6-397</name>
</gene>
<dbReference type="Gene3D" id="2.70.70.10">
    <property type="entry name" value="Glucose Permease (Domain IIA)"/>
    <property type="match status" value="1"/>
</dbReference>
<dbReference type="PANTHER" id="PTHR21666">
    <property type="entry name" value="PEPTIDASE-RELATED"/>
    <property type="match status" value="1"/>
</dbReference>
<dbReference type="SUPFAM" id="SSF51261">
    <property type="entry name" value="Duplicated hybrid motif"/>
    <property type="match status" value="1"/>
</dbReference>
<feature type="domain" description="M23ase beta-sheet core" evidence="1">
    <location>
        <begin position="179"/>
        <end position="273"/>
    </location>
</feature>
<proteinExistence type="predicted"/>
<dbReference type="EMBL" id="FPHK01000100">
    <property type="protein sequence ID" value="SFV66377.1"/>
    <property type="molecule type" value="Genomic_DNA"/>
</dbReference>
<evidence type="ECO:0000313" key="2">
    <source>
        <dbReference type="EMBL" id="SFV66377.1"/>
    </source>
</evidence>
<dbReference type="Pfam" id="PF01551">
    <property type="entry name" value="Peptidase_M23"/>
    <property type="match status" value="1"/>
</dbReference>